<dbReference type="Gene3D" id="2.40.10.10">
    <property type="entry name" value="Trypsin-like serine proteases"/>
    <property type="match status" value="2"/>
</dbReference>
<dbReference type="Gene3D" id="2.30.42.10">
    <property type="match status" value="1"/>
</dbReference>
<dbReference type="EMBL" id="FMUH01000001">
    <property type="protein sequence ID" value="SCX39216.1"/>
    <property type="molecule type" value="Genomic_DNA"/>
</dbReference>
<dbReference type="PRINTS" id="PR00834">
    <property type="entry name" value="PROTEASES2C"/>
</dbReference>
<evidence type="ECO:0000313" key="8">
    <source>
        <dbReference type="Proteomes" id="UP000198981"/>
    </source>
</evidence>
<dbReference type="Pfam" id="PF13365">
    <property type="entry name" value="Trypsin_2"/>
    <property type="match status" value="1"/>
</dbReference>
<dbReference type="OrthoDB" id="9758917at2"/>
<dbReference type="InterPro" id="IPR009003">
    <property type="entry name" value="Peptidase_S1_PA"/>
</dbReference>
<dbReference type="InterPro" id="IPR001478">
    <property type="entry name" value="PDZ"/>
</dbReference>
<dbReference type="PANTHER" id="PTHR43343:SF3">
    <property type="entry name" value="PROTEASE DO-LIKE 8, CHLOROPLASTIC"/>
    <property type="match status" value="1"/>
</dbReference>
<keyword evidence="5" id="KW-1133">Transmembrane helix</keyword>
<dbReference type="PROSITE" id="PS50106">
    <property type="entry name" value="PDZ"/>
    <property type="match status" value="1"/>
</dbReference>
<sequence>MTEQHRPGDETGQHVDRYPGLPAQPPHPQQGQHPQHGPYPQQPAAPHQGWTGQQPTQVLGAPGGHQQQGAGHPGLPPVFTPPAPPAGRARTGRWRIAVAGLAAGALIGGGAGAGVVSLLDTHGSSSTSATAAQNVVITDPQNATSATAAAAKAEPSVVTVYVTDGSGAGSGSGVVLTDDGYVLTNNHVVTLDSSTGSAKVQVTTSQGTLYDATVVGTDPTSDLAVIKLTDASGLTPATFADSGTVQVGDQAVAIGAPLGLSNTVTTGIVSALDRAVATGSDQNTTVIDAIQTDAAINPGNSGGALVNAAGEVIGINSAIATVAGGQGSQESQSGNIGVGFAIPSDTAQRVAKQIIETGTATHALLGVSAQTASASGSEVGEGAQVAQVATGGPAAEAGIQVGDVITAVGDREITTSTELTAAVRSASPGDQVTLTVRRGSSTDTVDVTLGTASS</sequence>
<dbReference type="SMART" id="SM00228">
    <property type="entry name" value="PDZ"/>
    <property type="match status" value="1"/>
</dbReference>
<dbReference type="InterPro" id="IPR043504">
    <property type="entry name" value="Peptidase_S1_PA_chymotrypsin"/>
</dbReference>
<name>A0A1G4XDH9_9ACTN</name>
<dbReference type="RefSeq" id="WP_092799516.1">
    <property type="nucleotide sequence ID" value="NZ_FMUH01000001.1"/>
</dbReference>
<accession>A0A1G4XDH9</accession>
<evidence type="ECO:0000259" key="6">
    <source>
        <dbReference type="PROSITE" id="PS50106"/>
    </source>
</evidence>
<feature type="compositionally biased region" description="Low complexity" evidence="4">
    <location>
        <begin position="29"/>
        <end position="49"/>
    </location>
</feature>
<evidence type="ECO:0000256" key="2">
    <source>
        <dbReference type="ARBA" id="ARBA00022670"/>
    </source>
</evidence>
<protein>
    <submittedName>
        <fullName evidence="7">Putative serine protease PepD</fullName>
    </submittedName>
</protein>
<evidence type="ECO:0000256" key="4">
    <source>
        <dbReference type="SAM" id="MobiDB-lite"/>
    </source>
</evidence>
<dbReference type="GO" id="GO:0004252">
    <property type="term" value="F:serine-type endopeptidase activity"/>
    <property type="evidence" value="ECO:0007669"/>
    <property type="project" value="InterPro"/>
</dbReference>
<evidence type="ECO:0000256" key="5">
    <source>
        <dbReference type="SAM" id="Phobius"/>
    </source>
</evidence>
<keyword evidence="8" id="KW-1185">Reference proteome</keyword>
<organism evidence="7 8">
    <name type="scientific">Klenkia marina</name>
    <dbReference type="NCBI Taxonomy" id="1960309"/>
    <lineage>
        <taxon>Bacteria</taxon>
        <taxon>Bacillati</taxon>
        <taxon>Actinomycetota</taxon>
        <taxon>Actinomycetes</taxon>
        <taxon>Geodermatophilales</taxon>
        <taxon>Geodermatophilaceae</taxon>
        <taxon>Klenkia</taxon>
    </lineage>
</organism>
<dbReference type="InterPro" id="IPR051201">
    <property type="entry name" value="Chloro_Bact_Ser_Proteases"/>
</dbReference>
<evidence type="ECO:0000256" key="1">
    <source>
        <dbReference type="ARBA" id="ARBA00010541"/>
    </source>
</evidence>
<feature type="region of interest" description="Disordered" evidence="4">
    <location>
        <begin position="1"/>
        <end position="89"/>
    </location>
</feature>
<dbReference type="InterPro" id="IPR001940">
    <property type="entry name" value="Peptidase_S1C"/>
</dbReference>
<dbReference type="Proteomes" id="UP000198981">
    <property type="component" value="Unassembled WGS sequence"/>
</dbReference>
<keyword evidence="3" id="KW-0378">Hydrolase</keyword>
<evidence type="ECO:0000313" key="7">
    <source>
        <dbReference type="EMBL" id="SCX39216.1"/>
    </source>
</evidence>
<dbReference type="STRING" id="1960309.SAMN03159343_0618"/>
<feature type="compositionally biased region" description="Basic and acidic residues" evidence="4">
    <location>
        <begin position="1"/>
        <end position="17"/>
    </location>
</feature>
<dbReference type="GO" id="GO:0006508">
    <property type="term" value="P:proteolysis"/>
    <property type="evidence" value="ECO:0007669"/>
    <property type="project" value="UniProtKB-KW"/>
</dbReference>
<evidence type="ECO:0000256" key="3">
    <source>
        <dbReference type="ARBA" id="ARBA00022801"/>
    </source>
</evidence>
<reference evidence="8" key="1">
    <citation type="submission" date="2016-10" db="EMBL/GenBank/DDBJ databases">
        <authorList>
            <person name="Varghese N."/>
            <person name="Submissions S."/>
        </authorList>
    </citation>
    <scope>NUCLEOTIDE SEQUENCE [LARGE SCALE GENOMIC DNA]</scope>
    <source>
        <strain evidence="8">DSM 45722</strain>
    </source>
</reference>
<dbReference type="InterPro" id="IPR036034">
    <property type="entry name" value="PDZ_sf"/>
</dbReference>
<dbReference type="SUPFAM" id="SSF50156">
    <property type="entry name" value="PDZ domain-like"/>
    <property type="match status" value="1"/>
</dbReference>
<dbReference type="Pfam" id="PF13180">
    <property type="entry name" value="PDZ_2"/>
    <property type="match status" value="1"/>
</dbReference>
<proteinExistence type="inferred from homology"/>
<keyword evidence="5" id="KW-0472">Membrane</keyword>
<feature type="domain" description="PDZ" evidence="6">
    <location>
        <begin position="354"/>
        <end position="440"/>
    </location>
</feature>
<dbReference type="PANTHER" id="PTHR43343">
    <property type="entry name" value="PEPTIDASE S12"/>
    <property type="match status" value="1"/>
</dbReference>
<keyword evidence="2 7" id="KW-0645">Protease</keyword>
<comment type="similarity">
    <text evidence="1">Belongs to the peptidase S1C family.</text>
</comment>
<dbReference type="SUPFAM" id="SSF50494">
    <property type="entry name" value="Trypsin-like serine proteases"/>
    <property type="match status" value="1"/>
</dbReference>
<dbReference type="AlphaFoldDB" id="A0A1G4XDH9"/>
<dbReference type="CDD" id="cd06779">
    <property type="entry name" value="cpPDZ_Deg_HtrA-like"/>
    <property type="match status" value="1"/>
</dbReference>
<feature type="compositionally biased region" description="Pro residues" evidence="4">
    <location>
        <begin position="74"/>
        <end position="85"/>
    </location>
</feature>
<gene>
    <name evidence="7" type="ORF">SAMN03159343_0618</name>
</gene>
<feature type="transmembrane region" description="Helical" evidence="5">
    <location>
        <begin position="96"/>
        <end position="119"/>
    </location>
</feature>
<keyword evidence="5" id="KW-0812">Transmembrane</keyword>